<proteinExistence type="predicted"/>
<dbReference type="EMBL" id="JADCNM010000006">
    <property type="protein sequence ID" value="KAG0478317.1"/>
    <property type="molecule type" value="Genomic_DNA"/>
</dbReference>
<protein>
    <submittedName>
        <fullName evidence="1">Uncharacterized protein</fullName>
    </submittedName>
</protein>
<dbReference type="Proteomes" id="UP000639772">
    <property type="component" value="Chromosome 6"/>
</dbReference>
<comment type="caution">
    <text evidence="1">The sequence shown here is derived from an EMBL/GenBank/DDBJ whole genome shotgun (WGS) entry which is preliminary data.</text>
</comment>
<evidence type="ECO:0000313" key="1">
    <source>
        <dbReference type="EMBL" id="KAG0478317.1"/>
    </source>
</evidence>
<dbReference type="OrthoDB" id="773329at2759"/>
<dbReference type="PANTHER" id="PTHR48004:SF73">
    <property type="entry name" value="RECEPTOR-LIKE PROTEIN 16-RELATED"/>
    <property type="match status" value="1"/>
</dbReference>
<reference evidence="1 2" key="1">
    <citation type="journal article" date="2020" name="Nat. Food">
        <title>A phased Vanilla planifolia genome enables genetic improvement of flavour and production.</title>
        <authorList>
            <person name="Hasing T."/>
            <person name="Tang H."/>
            <person name="Brym M."/>
            <person name="Khazi F."/>
            <person name="Huang T."/>
            <person name="Chambers A.H."/>
        </authorList>
    </citation>
    <scope>NUCLEOTIDE SEQUENCE [LARGE SCALE GENOMIC DNA]</scope>
    <source>
        <tissue evidence="1">Leaf</tissue>
    </source>
</reference>
<sequence>MKKGSLEEQFTNEDATEVGLQLLFGSIPTSIGEISNLKYLHLERNSLTGQIPSSSSNLIELRKLDLSFNYLTTSSLFDPKKMTALYIGNNWLSRNKSAAISPRSPFSVLSRQPCSLTGEITLWLSGQKKLKELDLRSSQEVFLLELLT</sequence>
<dbReference type="Gene3D" id="3.80.10.10">
    <property type="entry name" value="Ribonuclease Inhibitor"/>
    <property type="match status" value="1"/>
</dbReference>
<dbReference type="AlphaFoldDB" id="A0A835R2S5"/>
<dbReference type="PANTHER" id="PTHR48004">
    <property type="entry name" value="OS01G0149700 PROTEIN"/>
    <property type="match status" value="1"/>
</dbReference>
<dbReference type="InterPro" id="IPR032675">
    <property type="entry name" value="LRR_dom_sf"/>
</dbReference>
<dbReference type="InterPro" id="IPR052941">
    <property type="entry name" value="StomDev_PlantInt_Reg"/>
</dbReference>
<dbReference type="SUPFAM" id="SSF52058">
    <property type="entry name" value="L domain-like"/>
    <property type="match status" value="1"/>
</dbReference>
<evidence type="ECO:0000313" key="2">
    <source>
        <dbReference type="Proteomes" id="UP000639772"/>
    </source>
</evidence>
<gene>
    <name evidence="1" type="ORF">HPP92_013036</name>
</gene>
<organism evidence="1 2">
    <name type="scientific">Vanilla planifolia</name>
    <name type="common">Vanilla</name>
    <dbReference type="NCBI Taxonomy" id="51239"/>
    <lineage>
        <taxon>Eukaryota</taxon>
        <taxon>Viridiplantae</taxon>
        <taxon>Streptophyta</taxon>
        <taxon>Embryophyta</taxon>
        <taxon>Tracheophyta</taxon>
        <taxon>Spermatophyta</taxon>
        <taxon>Magnoliopsida</taxon>
        <taxon>Liliopsida</taxon>
        <taxon>Asparagales</taxon>
        <taxon>Orchidaceae</taxon>
        <taxon>Vanilloideae</taxon>
        <taxon>Vanilleae</taxon>
        <taxon>Vanilla</taxon>
    </lineage>
</organism>
<accession>A0A835R2S5</accession>
<dbReference type="Pfam" id="PF13855">
    <property type="entry name" value="LRR_8"/>
    <property type="match status" value="1"/>
</dbReference>
<dbReference type="InterPro" id="IPR001611">
    <property type="entry name" value="Leu-rich_rpt"/>
</dbReference>
<name>A0A835R2S5_VANPL</name>